<dbReference type="PANTHER" id="PTHR37049">
    <property type="entry name" value="PEPTIDASE S41 FAMILY PROTEIN"/>
    <property type="match status" value="1"/>
</dbReference>
<evidence type="ECO:0000256" key="1">
    <source>
        <dbReference type="SAM" id="SignalP"/>
    </source>
</evidence>
<evidence type="ECO:0000259" key="3">
    <source>
        <dbReference type="Pfam" id="PF23658"/>
    </source>
</evidence>
<dbReference type="InterPro" id="IPR005151">
    <property type="entry name" value="Tail-specific_protease"/>
</dbReference>
<evidence type="ECO:0000259" key="2">
    <source>
        <dbReference type="Pfam" id="PF03572"/>
    </source>
</evidence>
<feature type="domain" description="Tail specific protease" evidence="2">
    <location>
        <begin position="363"/>
        <end position="582"/>
    </location>
</feature>
<dbReference type="InterPro" id="IPR029045">
    <property type="entry name" value="ClpP/crotonase-like_dom_sf"/>
</dbReference>
<proteinExistence type="predicted"/>
<evidence type="ECO:0000313" key="4">
    <source>
        <dbReference type="EMBL" id="KAK2626354.1"/>
    </source>
</evidence>
<sequence length="746" mass="78838">MRRSLWCLLAFAAVLDAAPRPQNSPTPTPISNAQACAQISPATAAMLAQNAKAQPTVPAQLAFDCLQSVPNKPEPAAALVKSLKAFVQWQSTLAFLKDPPASYMLPPTDIEGGLDNISTTATTGRFTSEYDFQLSVVKLIFSAHDGHFAYRPDVFKAFGFRNNLVSDIVSVSSDGRAVPKLYHLGAVDGANATNTTASAITKINGIDAAKFIEDQNLEFSSFQDPDSQWNSVFQSYANPSGVLTLAASLAYQGSSVTVTYENGMEKTEQSFAVLRPGTDFSGINSGEDYYARFCTPPAVPGTNTTGNVTLTSTAGLLPTPTSTGRPAPLPTIEGYPFPIVRDSGANITSGYFLNGTGYDSVAVLAVSAFASRGDVGSTEYLTSFQSTVSSFLAQSKAAGKTKLVIDLQANGGGFVVAGYELFTQLFPEVQQFQANNLRLSDSLVEMAKTINAIPDNFTGSTDAERAALETLLSSVITSNIVPGFLFTPTGGSISSEDQILTPVSLKGDSFTAYLQMPLNQTSVEFNLTGTGTRSHPPASVFAPENIVILTDGTCGSTCTLFSYLMILQMKVKTTVIGGRPQTGVMQSIAGVEGAQVFPLDAISQAAAASIVLAPAGRQAELRAGELGTLADGYALRRLSSASNPGAINAKNAFSATDAQTPLQFLYQPANCRIFFTAQMLSSPELTWKRTVDATWTDPNKFCVEGSVVAMNQNSSQIVDPAFKLAVNRRSGMLAPQGAAVGSVWEV</sequence>
<dbReference type="InterPro" id="IPR052766">
    <property type="entry name" value="S41A_metabolite_peptidase"/>
</dbReference>
<evidence type="ECO:0008006" key="6">
    <source>
        <dbReference type="Google" id="ProtNLM"/>
    </source>
</evidence>
<reference evidence="4" key="1">
    <citation type="submission" date="2023-06" db="EMBL/GenBank/DDBJ databases">
        <title>Draft genome of Marssonina rosae.</title>
        <authorList>
            <person name="Cheng Q."/>
        </authorList>
    </citation>
    <scope>NUCLEOTIDE SEQUENCE</scope>
    <source>
        <strain evidence="4">R4</strain>
    </source>
</reference>
<feature type="signal peptide" evidence="1">
    <location>
        <begin position="1"/>
        <end position="17"/>
    </location>
</feature>
<dbReference type="PANTHER" id="PTHR37049:SF4">
    <property type="entry name" value="RHODANESE DOMAIN-CONTAINING PROTEIN"/>
    <property type="match status" value="1"/>
</dbReference>
<dbReference type="Pfam" id="PF03572">
    <property type="entry name" value="Peptidase_S41"/>
    <property type="match status" value="1"/>
</dbReference>
<dbReference type="AlphaFoldDB" id="A0AAD9T0A5"/>
<dbReference type="Proteomes" id="UP001285354">
    <property type="component" value="Unassembled WGS sequence"/>
</dbReference>
<dbReference type="Gene3D" id="3.90.226.10">
    <property type="entry name" value="2-enoyl-CoA Hydratase, Chain A, domain 1"/>
    <property type="match status" value="1"/>
</dbReference>
<protein>
    <recommendedName>
        <fullName evidence="6">Tail specific protease domain-containing protein</fullName>
    </recommendedName>
</protein>
<accession>A0AAD9T0A5</accession>
<evidence type="ECO:0000313" key="5">
    <source>
        <dbReference type="Proteomes" id="UP001285354"/>
    </source>
</evidence>
<dbReference type="InterPro" id="IPR056186">
    <property type="entry name" value="PDZ_CPAF-rel"/>
</dbReference>
<dbReference type="Pfam" id="PF23658">
    <property type="entry name" value="PDZ_CPAF_rel"/>
    <property type="match status" value="1"/>
</dbReference>
<dbReference type="GO" id="GO:0008236">
    <property type="term" value="F:serine-type peptidase activity"/>
    <property type="evidence" value="ECO:0007669"/>
    <property type="project" value="InterPro"/>
</dbReference>
<name>A0AAD9T0A5_9HELO</name>
<comment type="caution">
    <text evidence="4">The sequence shown here is derived from an EMBL/GenBank/DDBJ whole genome shotgun (WGS) entry which is preliminary data.</text>
</comment>
<feature type="domain" description="CPAF-like PDZ" evidence="3">
    <location>
        <begin position="161"/>
        <end position="275"/>
    </location>
</feature>
<dbReference type="EMBL" id="JAUBYV010000006">
    <property type="protein sequence ID" value="KAK2626354.1"/>
    <property type="molecule type" value="Genomic_DNA"/>
</dbReference>
<keyword evidence="5" id="KW-1185">Reference proteome</keyword>
<dbReference type="SUPFAM" id="SSF52096">
    <property type="entry name" value="ClpP/crotonase"/>
    <property type="match status" value="1"/>
</dbReference>
<dbReference type="GO" id="GO:0006508">
    <property type="term" value="P:proteolysis"/>
    <property type="evidence" value="ECO:0007669"/>
    <property type="project" value="InterPro"/>
</dbReference>
<gene>
    <name evidence="4" type="ORF">QTJ16_004616</name>
</gene>
<keyword evidence="1" id="KW-0732">Signal</keyword>
<feature type="chain" id="PRO_5042186220" description="Tail specific protease domain-containing protein" evidence="1">
    <location>
        <begin position="18"/>
        <end position="746"/>
    </location>
</feature>
<organism evidence="4 5">
    <name type="scientific">Diplocarpon rosae</name>
    <dbReference type="NCBI Taxonomy" id="946125"/>
    <lineage>
        <taxon>Eukaryota</taxon>
        <taxon>Fungi</taxon>
        <taxon>Dikarya</taxon>
        <taxon>Ascomycota</taxon>
        <taxon>Pezizomycotina</taxon>
        <taxon>Leotiomycetes</taxon>
        <taxon>Helotiales</taxon>
        <taxon>Drepanopezizaceae</taxon>
        <taxon>Diplocarpon</taxon>
    </lineage>
</organism>